<organism evidence="1 2">
    <name type="scientific">Ignelater luminosus</name>
    <name type="common">Cucubano</name>
    <name type="synonym">Pyrophorus luminosus</name>
    <dbReference type="NCBI Taxonomy" id="2038154"/>
    <lineage>
        <taxon>Eukaryota</taxon>
        <taxon>Metazoa</taxon>
        <taxon>Ecdysozoa</taxon>
        <taxon>Arthropoda</taxon>
        <taxon>Hexapoda</taxon>
        <taxon>Insecta</taxon>
        <taxon>Pterygota</taxon>
        <taxon>Neoptera</taxon>
        <taxon>Endopterygota</taxon>
        <taxon>Coleoptera</taxon>
        <taxon>Polyphaga</taxon>
        <taxon>Elateriformia</taxon>
        <taxon>Elateroidea</taxon>
        <taxon>Elateridae</taxon>
        <taxon>Agrypninae</taxon>
        <taxon>Pyrophorini</taxon>
        <taxon>Ignelater</taxon>
    </lineage>
</organism>
<name>A0A8K0DBU2_IGNLU</name>
<dbReference type="AlphaFoldDB" id="A0A8K0DBU2"/>
<reference evidence="1" key="1">
    <citation type="submission" date="2019-08" db="EMBL/GenBank/DDBJ databases">
        <title>The genome of the North American firefly Photinus pyralis.</title>
        <authorList>
            <consortium name="Photinus pyralis genome working group"/>
            <person name="Fallon T.R."/>
            <person name="Sander Lower S.E."/>
            <person name="Weng J.-K."/>
        </authorList>
    </citation>
    <scope>NUCLEOTIDE SEQUENCE</scope>
    <source>
        <strain evidence="1">TRF0915ILg1</strain>
        <tissue evidence="1">Whole body</tissue>
    </source>
</reference>
<evidence type="ECO:0000313" key="1">
    <source>
        <dbReference type="EMBL" id="KAF2900333.1"/>
    </source>
</evidence>
<gene>
    <name evidence="1" type="ORF">ILUMI_05856</name>
</gene>
<comment type="caution">
    <text evidence="1">The sequence shown here is derived from an EMBL/GenBank/DDBJ whole genome shotgun (WGS) entry which is preliminary data.</text>
</comment>
<keyword evidence="2" id="KW-1185">Reference proteome</keyword>
<evidence type="ECO:0000313" key="2">
    <source>
        <dbReference type="Proteomes" id="UP000801492"/>
    </source>
</evidence>
<protein>
    <submittedName>
        <fullName evidence="1">Uncharacterized protein</fullName>
    </submittedName>
</protein>
<dbReference type="Proteomes" id="UP000801492">
    <property type="component" value="Unassembled WGS sequence"/>
</dbReference>
<dbReference type="EMBL" id="VTPC01002262">
    <property type="protein sequence ID" value="KAF2900333.1"/>
    <property type="molecule type" value="Genomic_DNA"/>
</dbReference>
<proteinExistence type="predicted"/>
<sequence length="96" mass="11060">MLPVSGMESSSSLCWDIPVLFTSIGYYVRWIDEKVLSDVDSSSWYSEMYNFLIRNKIPYTVEFNIFTLIEDVNTSQSVPYGYFGLISSDINFIVTI</sequence>
<accession>A0A8K0DBU2</accession>